<reference evidence="4" key="2">
    <citation type="submission" date="2021-04" db="EMBL/GenBank/DDBJ databases">
        <authorList>
            <person name="Liu J."/>
        </authorList>
    </citation>
    <scope>NUCLEOTIDE SEQUENCE</scope>
    <source>
        <strain evidence="4">BAD-6</strain>
    </source>
</reference>
<dbReference type="PROSITE" id="PS51931">
    <property type="entry name" value="BMC_CP"/>
    <property type="match status" value="1"/>
</dbReference>
<dbReference type="NCBIfam" id="NF012012">
    <property type="entry name" value="PRK15468.1"/>
    <property type="match status" value="1"/>
</dbReference>
<gene>
    <name evidence="4" type="ORF">KCX82_18555</name>
</gene>
<evidence type="ECO:0000256" key="2">
    <source>
        <dbReference type="ARBA" id="ARBA00024446"/>
    </source>
</evidence>
<organism evidence="4 5">
    <name type="scientific">Sinanaerobacter chloroacetimidivorans</name>
    <dbReference type="NCBI Taxonomy" id="2818044"/>
    <lineage>
        <taxon>Bacteria</taxon>
        <taxon>Bacillati</taxon>
        <taxon>Bacillota</taxon>
        <taxon>Clostridia</taxon>
        <taxon>Peptostreptococcales</taxon>
        <taxon>Anaerovoracaceae</taxon>
        <taxon>Sinanaerobacter</taxon>
    </lineage>
</organism>
<dbReference type="SUPFAM" id="SSF143414">
    <property type="entry name" value="CcmK-like"/>
    <property type="match status" value="1"/>
</dbReference>
<dbReference type="Proteomes" id="UP000675664">
    <property type="component" value="Unassembled WGS sequence"/>
</dbReference>
<proteinExistence type="predicted"/>
<dbReference type="SMART" id="SM00877">
    <property type="entry name" value="BMC"/>
    <property type="match status" value="1"/>
</dbReference>
<dbReference type="InterPro" id="IPR044870">
    <property type="entry name" value="BMC_CP"/>
</dbReference>
<keyword evidence="5" id="KW-1185">Reference proteome</keyword>
<evidence type="ECO:0000259" key="3">
    <source>
        <dbReference type="PROSITE" id="PS51931"/>
    </source>
</evidence>
<protein>
    <submittedName>
        <fullName evidence="4">BMC domain-containing protein</fullName>
    </submittedName>
</protein>
<dbReference type="InterPro" id="IPR037233">
    <property type="entry name" value="CcmK-like_sf"/>
</dbReference>
<sequence length="112" mass="11856">MSEKQRIIQEFVPGKQVTLAHMIAAPDEEIYQRLGLEKSGAIGIVTLTPSETSIIAADIATKVAPVSIGFLDRFTGALIITGDVSGVLAALNQINGVLETMLGFTPCQITKT</sequence>
<dbReference type="CDD" id="cd07046">
    <property type="entry name" value="BMC_PduU-EutS"/>
    <property type="match status" value="1"/>
</dbReference>
<dbReference type="InterPro" id="IPR000249">
    <property type="entry name" value="BMC_dom"/>
</dbReference>
<dbReference type="PANTHER" id="PTHR40449:SF2">
    <property type="entry name" value="BACTERIAL MICROCOMPARTMENT SHELL PROTEIN EUTS"/>
    <property type="match status" value="1"/>
</dbReference>
<keyword evidence="2" id="KW-1283">Bacterial microcompartment</keyword>
<dbReference type="InterPro" id="IPR009307">
    <property type="entry name" value="EutS/PduU/CutR"/>
</dbReference>
<dbReference type="PANTHER" id="PTHR40449">
    <property type="entry name" value="ETHANOLAMINE UTILIZATION PROTEIN EUTS"/>
    <property type="match status" value="1"/>
</dbReference>
<evidence type="ECO:0000313" key="5">
    <source>
        <dbReference type="Proteomes" id="UP000675664"/>
    </source>
</evidence>
<dbReference type="Pfam" id="PF00936">
    <property type="entry name" value="BMC"/>
    <property type="match status" value="1"/>
</dbReference>
<dbReference type="GO" id="GO:0031469">
    <property type="term" value="C:bacterial microcompartment"/>
    <property type="evidence" value="ECO:0007669"/>
    <property type="project" value="UniProtKB-SubCell"/>
</dbReference>
<name>A0A8J8B311_9FIRM</name>
<dbReference type="AlphaFoldDB" id="A0A8J8B311"/>
<evidence type="ECO:0000256" key="1">
    <source>
        <dbReference type="ARBA" id="ARBA00024322"/>
    </source>
</evidence>
<dbReference type="PIRSF" id="PIRSF012296">
    <property type="entry name" value="EutS_PduU"/>
    <property type="match status" value="1"/>
</dbReference>
<accession>A0A8J8B311</accession>
<dbReference type="RefSeq" id="WP_227020018.1">
    <property type="nucleotide sequence ID" value="NZ_JAGSND010000018.1"/>
</dbReference>
<reference evidence="4" key="1">
    <citation type="submission" date="2021-04" db="EMBL/GenBank/DDBJ databases">
        <title>Sinoanaerobacter chloroacetimidivorans sp. nov., an obligate anaerobic bacterium isolated from anaerobic sludge.</title>
        <authorList>
            <person name="Bao Y."/>
        </authorList>
    </citation>
    <scope>NUCLEOTIDE SEQUENCE</scope>
    <source>
        <strain evidence="4">BAD-6</strain>
    </source>
</reference>
<comment type="caution">
    <text evidence="4">The sequence shown here is derived from an EMBL/GenBank/DDBJ whole genome shotgun (WGS) entry which is preliminary data.</text>
</comment>
<dbReference type="EMBL" id="JAGSND010000018">
    <property type="protein sequence ID" value="MBR0599889.1"/>
    <property type="molecule type" value="Genomic_DNA"/>
</dbReference>
<dbReference type="Gene3D" id="3.30.70.1710">
    <property type="match status" value="1"/>
</dbReference>
<comment type="subcellular location">
    <subcellularLocation>
        <location evidence="1">Bacterial microcompartment</location>
    </subcellularLocation>
</comment>
<evidence type="ECO:0000313" key="4">
    <source>
        <dbReference type="EMBL" id="MBR0599889.1"/>
    </source>
</evidence>
<feature type="domain" description="BMC circularly permuted" evidence="3">
    <location>
        <begin position="6"/>
        <end position="104"/>
    </location>
</feature>